<evidence type="ECO:0000313" key="2">
    <source>
        <dbReference type="Proteomes" id="UP000324800"/>
    </source>
</evidence>
<dbReference type="AlphaFoldDB" id="A0A5J4UBA4"/>
<reference evidence="1 2" key="1">
    <citation type="submission" date="2019-03" db="EMBL/GenBank/DDBJ databases">
        <title>Single cell metagenomics reveals metabolic interactions within the superorganism composed of flagellate Streblomastix strix and complex community of Bacteroidetes bacteria on its surface.</title>
        <authorList>
            <person name="Treitli S.C."/>
            <person name="Kolisko M."/>
            <person name="Husnik F."/>
            <person name="Keeling P."/>
            <person name="Hampl V."/>
        </authorList>
    </citation>
    <scope>NUCLEOTIDE SEQUENCE [LARGE SCALE GENOMIC DNA]</scope>
    <source>
        <strain evidence="1">ST1C</strain>
    </source>
</reference>
<dbReference type="SUPFAM" id="SSF56112">
    <property type="entry name" value="Protein kinase-like (PK-like)"/>
    <property type="match status" value="1"/>
</dbReference>
<gene>
    <name evidence="1" type="ORF">EZS28_036993</name>
</gene>
<sequence length="67" mass="7928">MPKFEDYEIVRQLKSGQNCRTFLVKLKRTGELYVMKRVQLNAGDNSSVDEHINAMKQYEPRFIVCNF</sequence>
<organism evidence="1 2">
    <name type="scientific">Streblomastix strix</name>
    <dbReference type="NCBI Taxonomy" id="222440"/>
    <lineage>
        <taxon>Eukaryota</taxon>
        <taxon>Metamonada</taxon>
        <taxon>Preaxostyla</taxon>
        <taxon>Oxymonadida</taxon>
        <taxon>Streblomastigidae</taxon>
        <taxon>Streblomastix</taxon>
    </lineage>
</organism>
<evidence type="ECO:0000313" key="1">
    <source>
        <dbReference type="EMBL" id="KAA6367480.1"/>
    </source>
</evidence>
<dbReference type="Gene3D" id="3.30.200.20">
    <property type="entry name" value="Phosphorylase Kinase, domain 1"/>
    <property type="match status" value="1"/>
</dbReference>
<evidence type="ECO:0008006" key="3">
    <source>
        <dbReference type="Google" id="ProtNLM"/>
    </source>
</evidence>
<comment type="caution">
    <text evidence="1">The sequence shown here is derived from an EMBL/GenBank/DDBJ whole genome shotgun (WGS) entry which is preliminary data.</text>
</comment>
<protein>
    <recommendedName>
        <fullName evidence="3">Protein kinase domain-containing protein</fullName>
    </recommendedName>
</protein>
<accession>A0A5J4UBA4</accession>
<dbReference type="InterPro" id="IPR011009">
    <property type="entry name" value="Kinase-like_dom_sf"/>
</dbReference>
<proteinExistence type="predicted"/>
<name>A0A5J4UBA4_9EUKA</name>
<dbReference type="EMBL" id="SNRW01018289">
    <property type="protein sequence ID" value="KAA6367480.1"/>
    <property type="molecule type" value="Genomic_DNA"/>
</dbReference>
<dbReference type="Proteomes" id="UP000324800">
    <property type="component" value="Unassembled WGS sequence"/>
</dbReference>